<accession>B9TLT2</accession>
<dbReference type="EMBL" id="EQ987404">
    <property type="protein sequence ID" value="EEF23182.1"/>
    <property type="molecule type" value="Genomic_DNA"/>
</dbReference>
<dbReference type="InParanoid" id="B9TLT2"/>
<sequence length="240" mass="27573">MIIPYRERLAKASKDTYRLKQVSDSLSQEWSDFVVHKTEKLPELRRYSRGVWVTTDLITEAETARNWYCFTKGKHVPTAKIVWGHVTSFLGWLNRTRELGGAGLRDGEVQTLAWFSSKRMVHRYMNWLIERADDKVHGGVLDFASLIASLNHPQHGYLTQMPELRERLPEGHRPQVWKHACHEAYTWAAETKKNLLVAGVEHSREPMAPIKKVLELDDPLEAVADMISRMKSSRPTTGGV</sequence>
<feature type="non-terminal residue" evidence="1">
    <location>
        <position position="240"/>
    </location>
</feature>
<keyword evidence="2" id="KW-1185">Reference proteome</keyword>
<dbReference type="AlphaFoldDB" id="B9TLT2"/>
<proteinExistence type="predicted"/>
<evidence type="ECO:0000313" key="2">
    <source>
        <dbReference type="Proteomes" id="UP000008311"/>
    </source>
</evidence>
<evidence type="ECO:0000313" key="1">
    <source>
        <dbReference type="EMBL" id="EEF23182.1"/>
    </source>
</evidence>
<protein>
    <submittedName>
        <fullName evidence="1">Uncharacterized protein</fullName>
    </submittedName>
</protein>
<reference evidence="2" key="1">
    <citation type="journal article" date="2010" name="Nat. Biotechnol.">
        <title>Draft genome sequence of the oilseed species Ricinus communis.</title>
        <authorList>
            <person name="Chan A.P."/>
            <person name="Crabtree J."/>
            <person name="Zhao Q."/>
            <person name="Lorenzi H."/>
            <person name="Orvis J."/>
            <person name="Puiu D."/>
            <person name="Melake-Berhan A."/>
            <person name="Jones K.M."/>
            <person name="Redman J."/>
            <person name="Chen G."/>
            <person name="Cahoon E.B."/>
            <person name="Gedil M."/>
            <person name="Stanke M."/>
            <person name="Haas B.J."/>
            <person name="Wortman J.R."/>
            <person name="Fraser-Liggett C.M."/>
            <person name="Ravel J."/>
            <person name="Rabinowicz P.D."/>
        </authorList>
    </citation>
    <scope>NUCLEOTIDE SEQUENCE [LARGE SCALE GENOMIC DNA]</scope>
    <source>
        <strain evidence="2">cv. Hale</strain>
    </source>
</reference>
<organism evidence="1 2">
    <name type="scientific">Ricinus communis</name>
    <name type="common">Castor bean</name>
    <dbReference type="NCBI Taxonomy" id="3988"/>
    <lineage>
        <taxon>Eukaryota</taxon>
        <taxon>Viridiplantae</taxon>
        <taxon>Streptophyta</taxon>
        <taxon>Embryophyta</taxon>
        <taxon>Tracheophyta</taxon>
        <taxon>Spermatophyta</taxon>
        <taxon>Magnoliopsida</taxon>
        <taxon>eudicotyledons</taxon>
        <taxon>Gunneridae</taxon>
        <taxon>Pentapetalae</taxon>
        <taxon>rosids</taxon>
        <taxon>fabids</taxon>
        <taxon>Malpighiales</taxon>
        <taxon>Euphorbiaceae</taxon>
        <taxon>Acalyphoideae</taxon>
        <taxon>Acalypheae</taxon>
        <taxon>Ricinus</taxon>
    </lineage>
</organism>
<name>B9TLT2_RICCO</name>
<dbReference type="Proteomes" id="UP000008311">
    <property type="component" value="Unassembled WGS sequence"/>
</dbReference>
<gene>
    <name evidence="1" type="ORF">RCOM_1979150</name>
</gene>